<keyword evidence="2" id="KW-1185">Reference proteome</keyword>
<reference evidence="1 2" key="1">
    <citation type="journal article" date="2019" name="Int. J. Syst. Evol. Microbiol.">
        <title>The Global Catalogue of Microorganisms (GCM) 10K type strain sequencing project: providing services to taxonomists for standard genome sequencing and annotation.</title>
        <authorList>
            <consortium name="The Broad Institute Genomics Platform"/>
            <consortium name="The Broad Institute Genome Sequencing Center for Infectious Disease"/>
            <person name="Wu L."/>
            <person name="Ma J."/>
        </authorList>
    </citation>
    <scope>NUCLEOTIDE SEQUENCE [LARGE SCALE GENOMIC DNA]</scope>
    <source>
        <strain evidence="1 2">XZYJT29</strain>
    </source>
</reference>
<dbReference type="RefSeq" id="WP_274323344.1">
    <property type="nucleotide sequence ID" value="NZ_CP118158.1"/>
</dbReference>
<gene>
    <name evidence="1" type="ORF">ACFQMA_20855</name>
</gene>
<proteinExistence type="predicted"/>
<dbReference type="InterPro" id="IPR043851">
    <property type="entry name" value="DUF5813"/>
</dbReference>
<name>A0ABD5Y4K6_9EURY</name>
<dbReference type="AlphaFoldDB" id="A0ABD5Y4K6"/>
<dbReference type="EMBL" id="JBHTAS010000001">
    <property type="protein sequence ID" value="MFC7142275.1"/>
    <property type="molecule type" value="Genomic_DNA"/>
</dbReference>
<protein>
    <submittedName>
        <fullName evidence="1">DUF5813 family protein</fullName>
    </submittedName>
</protein>
<accession>A0ABD5Y4K6</accession>
<evidence type="ECO:0000313" key="2">
    <source>
        <dbReference type="Proteomes" id="UP001596432"/>
    </source>
</evidence>
<evidence type="ECO:0000313" key="1">
    <source>
        <dbReference type="EMBL" id="MFC7142275.1"/>
    </source>
</evidence>
<comment type="caution">
    <text evidence="1">The sequence shown here is derived from an EMBL/GenBank/DDBJ whole genome shotgun (WGS) entry which is preliminary data.</text>
</comment>
<dbReference type="GeneID" id="78822611"/>
<dbReference type="Pfam" id="PF19130">
    <property type="entry name" value="DUF5813"/>
    <property type="match status" value="1"/>
</dbReference>
<dbReference type="Proteomes" id="UP001596432">
    <property type="component" value="Unassembled WGS sequence"/>
</dbReference>
<sequence>MTDELPADAREAFEGHDAFAADEEDYRLTTTDFDATVTASERDDYATDFRVTVEVPTLDSAVTDGEVGDAVQRGWLDTMERRLEDAPMATRASVDLDEFDVTEEGGAVVVTYEFSFGDADRAAGIGKTFIEYVEGTYVESVVPGYEYGEPVSDLLGAAATGSDGERGGTPL</sequence>
<organism evidence="1 2">
    <name type="scientific">Halosimplex aquaticum</name>
    <dbReference type="NCBI Taxonomy" id="3026162"/>
    <lineage>
        <taxon>Archaea</taxon>
        <taxon>Methanobacteriati</taxon>
        <taxon>Methanobacteriota</taxon>
        <taxon>Stenosarchaea group</taxon>
        <taxon>Halobacteria</taxon>
        <taxon>Halobacteriales</taxon>
        <taxon>Haloarculaceae</taxon>
        <taxon>Halosimplex</taxon>
    </lineage>
</organism>